<accession>A0AAV4QL59</accession>
<organism evidence="1 2">
    <name type="scientific">Caerostris extrusa</name>
    <name type="common">Bark spider</name>
    <name type="synonym">Caerostris bankana</name>
    <dbReference type="NCBI Taxonomy" id="172846"/>
    <lineage>
        <taxon>Eukaryota</taxon>
        <taxon>Metazoa</taxon>
        <taxon>Ecdysozoa</taxon>
        <taxon>Arthropoda</taxon>
        <taxon>Chelicerata</taxon>
        <taxon>Arachnida</taxon>
        <taxon>Araneae</taxon>
        <taxon>Araneomorphae</taxon>
        <taxon>Entelegynae</taxon>
        <taxon>Araneoidea</taxon>
        <taxon>Araneidae</taxon>
        <taxon>Caerostris</taxon>
    </lineage>
</organism>
<reference evidence="1 2" key="1">
    <citation type="submission" date="2021-06" db="EMBL/GenBank/DDBJ databases">
        <title>Caerostris extrusa draft genome.</title>
        <authorList>
            <person name="Kono N."/>
            <person name="Arakawa K."/>
        </authorList>
    </citation>
    <scope>NUCLEOTIDE SEQUENCE [LARGE SCALE GENOMIC DNA]</scope>
</reference>
<evidence type="ECO:0000313" key="1">
    <source>
        <dbReference type="EMBL" id="GIY09910.1"/>
    </source>
</evidence>
<sequence>MNHFLVSFVQAVVNKASPNSLFPFVYLAEGRDTKRCLCWYSFMENPTNGMQGTPTTEVFWLALGKLLWSPSISDLEF</sequence>
<gene>
    <name evidence="1" type="ORF">CEXT_112791</name>
</gene>
<dbReference type="EMBL" id="BPLR01006444">
    <property type="protein sequence ID" value="GIY09910.1"/>
    <property type="molecule type" value="Genomic_DNA"/>
</dbReference>
<dbReference type="AlphaFoldDB" id="A0AAV4QL59"/>
<dbReference type="Proteomes" id="UP001054945">
    <property type="component" value="Unassembled WGS sequence"/>
</dbReference>
<keyword evidence="2" id="KW-1185">Reference proteome</keyword>
<name>A0AAV4QL59_CAEEX</name>
<comment type="caution">
    <text evidence="1">The sequence shown here is derived from an EMBL/GenBank/DDBJ whole genome shotgun (WGS) entry which is preliminary data.</text>
</comment>
<evidence type="ECO:0000313" key="2">
    <source>
        <dbReference type="Proteomes" id="UP001054945"/>
    </source>
</evidence>
<protein>
    <submittedName>
        <fullName evidence="1">Uncharacterized protein</fullName>
    </submittedName>
</protein>
<proteinExistence type="predicted"/>